<feature type="region of interest" description="Disordered" evidence="1">
    <location>
        <begin position="616"/>
        <end position="661"/>
    </location>
</feature>
<feature type="compositionally biased region" description="Basic and acidic residues" evidence="1">
    <location>
        <begin position="1554"/>
        <end position="1564"/>
    </location>
</feature>
<feature type="compositionally biased region" description="Low complexity" evidence="1">
    <location>
        <begin position="1230"/>
        <end position="1272"/>
    </location>
</feature>
<evidence type="ECO:0000259" key="2">
    <source>
        <dbReference type="SMART" id="SM01300"/>
    </source>
</evidence>
<dbReference type="PANTHER" id="PTHR22443">
    <property type="entry name" value="NON-SPECIFIC LETHAL 1, ISOFORM M"/>
    <property type="match status" value="1"/>
</dbReference>
<feature type="compositionally biased region" description="Low complexity" evidence="1">
    <location>
        <begin position="1608"/>
        <end position="1618"/>
    </location>
</feature>
<feature type="compositionally biased region" description="Low complexity" evidence="1">
    <location>
        <begin position="1109"/>
        <end position="1118"/>
    </location>
</feature>
<feature type="compositionally biased region" description="Basic and acidic residues" evidence="1">
    <location>
        <begin position="1354"/>
        <end position="1363"/>
    </location>
</feature>
<feature type="region of interest" description="Disordered" evidence="1">
    <location>
        <begin position="1424"/>
        <end position="1746"/>
    </location>
</feature>
<reference evidence="3" key="1">
    <citation type="journal article" date="2021" name="Mol. Ecol. Resour.">
        <title>Phylogenomic analyses of the genus Drosophila reveals genomic signals of climate adaptation.</title>
        <authorList>
            <person name="Li F."/>
            <person name="Rane R.V."/>
            <person name="Luria V."/>
            <person name="Xiong Z."/>
            <person name="Chen J."/>
            <person name="Li Z."/>
            <person name="Catullo R.A."/>
            <person name="Griffin P.C."/>
            <person name="Schiffer M."/>
            <person name="Pearce S."/>
            <person name="Lee S.F."/>
            <person name="McElroy K."/>
            <person name="Stocker A."/>
            <person name="Shirriffs J."/>
            <person name="Cockerell F."/>
            <person name="Coppin C."/>
            <person name="Sgro C.M."/>
            <person name="Karger A."/>
            <person name="Cain J.W."/>
            <person name="Weber J.A."/>
            <person name="Santpere G."/>
            <person name="Kirschner M.W."/>
            <person name="Hoffmann A.A."/>
            <person name="Oakeshott J.G."/>
            <person name="Zhang G."/>
        </authorList>
    </citation>
    <scope>NUCLEOTIDE SEQUENCE</scope>
    <source>
        <strain evidence="3">BGI-SZ-2011g</strain>
    </source>
</reference>
<sequence length="1746" mass="188026">MAPALTAEPLSSKEKLTSTASPATGTRQSVRKLESPSGGGGGGSATSEAVLIKKPTVAATATSTTTTTTRVTRSKDAAKRTVSPPLQLVAVSSNKRKSNNNNNLHNNNNGNINSEVPASNDQMGLSAATTHTSSSSSSNDGSAAAAATSSSSSSGNCDATVTAAVPAHSDATAAEHNNNCKEGSSTAELLANLTSEFEEAITAEICLRKTLPEVSLSKEQPATTAESMSMSMAEEAEAQSTSGAVAASTIPPPSASTTTPAGTVNAQPQPETTFASVENASLRLEDAGDIPDTIEARLSQLDGSPVSLPPIVDINAASLEASVALPPHQQLQQQLQQQEPVEHQPLQQQQPQQQQLQQPDILASPQHLVARQTGALLTPQSTSSSINFLKDGATGAVLEDQDIEEVLKALKTFEGSHVNPDTICDFNFFNEVCFLNNEEDAAAAAAAVAGVPTAAAPGVVGDCSLPVPSMEVEEKSHCSSGGGNANVTLKRPWQEGYAELEEQQHVLDRKMDFMLRRIRKFQTRQMCHHASAEVAGILEWSARSSHKAAPSAPVRSTKLTEQEDTVLSIVSGRPYAGFWEDLIKHPLPASQMGNVMRHIDTAARKQQICHTIGGGSASLASSSSWYSNAAQPGKRSRKLQQPNDTIASSSSSSTGAGGVNADGIVMPRADEIVPNYDNYVTSELSHVAGLLHTEMREVQHAIDSDATESSSGGESADEMVNYNNSQQLSLPIARRAVWRYTRDRAAIALRWTWLCAQVADLEMKIRQHNDVYNDLYRSKGDVLLEPTPAPKNGYKDLPATQPPTDLCEQTAEQQPADWLCSRTRPLMLSKFRKRKLFQTINMHTISKKAARPSNIKCGCQWPQVPCTLCTGRPDPTAPRDLPETLMPQNRVALLDASYHPVLSFPDDVCQSVHLEAISRQPDWQYRVMRSQAKAVVKGVWKAEREALALSGGAGGAAGAGRRPGDATVKRRYVRRKERNNNSSRNNTSSTNNNNNNNNNNISNNNNNSSKESATAAAAQSGGGGIVGLDSGNGTATATAAGKRQQQRQSAKTSGNGSLNSPLPDPKQQPHQYNQQQQHNSPLISSGCGNGNGAKKSRKSASKRQQHSANSINNNRHNNCSGDSTSRFPADSHWDQQQQQHSRRNSVETHGHRNERTSERRRLIYDIDNIVIPYSMAAQTRVEILPYKEIPTPRWRIVDSDKKDKQEDTAGEKLSNGCDSVQQEAKVLAKPPTASSTSTTSTPATTTTTAVTSTSTAISPAKPTTSAATTTAADSKEQQETVDKAVAGKVNGLKHSSKKKSLPKTADKPLEQPLSNGLVNGKAPQPAEDGMLKKPATPVNGKIKKHAHKLSAKSSKKDTKEPPSKRPKLHLKEKHNNKPEAVAKLPSAAAAAIANDEQTEDISDEAYIARHQVALAEERRRFEAYLKFPGSSRSRANRRADSRAESSGANTPDPASPAASLLAGPAAAGADNNESVPSPLAQTMLNNPLDGLSADGETGTKLTKRQERRRTTSNKVKEQDRRSATPDTREFPMEPPPFEPLVFPLSEETYQRLLTELRAEPKEPKMLTTFSSTTTSKRAKSKSVSSNGDGTSSTASGSRRSSKAKASKLSKTTTTSLLTQRLNGVKNAKRQNATRPNGSKQQQQQQADYDDGRDDYDPEDDEEDEEELLLEEDDDYHYLAPPPEDEPVPKSANDDSNLYDASIDAYLGEHDVLDDEMADDPFMDDDPNDPEWKRSIGARPERMRKRV</sequence>
<dbReference type="GO" id="GO:0044545">
    <property type="term" value="C:NSL complex"/>
    <property type="evidence" value="ECO:0007669"/>
    <property type="project" value="TreeGrafter"/>
</dbReference>
<feature type="compositionally biased region" description="Polar residues" evidence="1">
    <location>
        <begin position="1629"/>
        <end position="1646"/>
    </location>
</feature>
<feature type="compositionally biased region" description="Low complexity" evidence="1">
    <location>
        <begin position="1068"/>
        <end position="1079"/>
    </location>
</feature>
<feature type="compositionally biased region" description="Acidic residues" evidence="1">
    <location>
        <begin position="1647"/>
        <end position="1674"/>
    </location>
</feature>
<dbReference type="Proteomes" id="UP001200034">
    <property type="component" value="Unassembled WGS sequence"/>
</dbReference>
<feature type="compositionally biased region" description="Low complexity" evidence="1">
    <location>
        <begin position="617"/>
        <end position="630"/>
    </location>
</feature>
<feature type="compositionally biased region" description="Polar residues" evidence="1">
    <location>
        <begin position="1471"/>
        <end position="1485"/>
    </location>
</feature>
<feature type="region of interest" description="Disordered" evidence="1">
    <location>
        <begin position="1197"/>
        <end position="1402"/>
    </location>
</feature>
<evidence type="ECO:0000313" key="4">
    <source>
        <dbReference type="Proteomes" id="UP001200034"/>
    </source>
</evidence>
<feature type="compositionally biased region" description="Basic residues" evidence="1">
    <location>
        <begin position="1364"/>
        <end position="1374"/>
    </location>
</feature>
<feature type="compositionally biased region" description="Basic residues" evidence="1">
    <location>
        <begin position="1501"/>
        <end position="1511"/>
    </location>
</feature>
<name>A0AAD4JVC0_9MUSC</name>
<dbReference type="PANTHER" id="PTHR22443:SF18">
    <property type="entry name" value="NON-SPECIFIC LETHAL 1, ISOFORM M"/>
    <property type="match status" value="1"/>
</dbReference>
<comment type="caution">
    <text evidence="3">The sequence shown here is derived from an EMBL/GenBank/DDBJ whole genome shotgun (WGS) entry which is preliminary data.</text>
</comment>
<feature type="compositionally biased region" description="Acidic residues" evidence="1">
    <location>
        <begin position="1711"/>
        <end position="1728"/>
    </location>
</feature>
<feature type="compositionally biased region" description="Basic residues" evidence="1">
    <location>
        <begin position="1094"/>
        <end position="1105"/>
    </location>
</feature>
<feature type="compositionally biased region" description="Basic residues" evidence="1">
    <location>
        <begin position="1341"/>
        <end position="1350"/>
    </location>
</feature>
<feature type="compositionally biased region" description="Basic and acidic residues" evidence="1">
    <location>
        <begin position="1514"/>
        <end position="1531"/>
    </location>
</feature>
<dbReference type="SMART" id="SM01300">
    <property type="entry name" value="PEHE"/>
    <property type="match status" value="1"/>
</dbReference>
<proteinExistence type="predicted"/>
<feature type="compositionally biased region" description="Low complexity" evidence="1">
    <location>
        <begin position="1567"/>
        <end position="1598"/>
    </location>
</feature>
<feature type="region of interest" description="Disordered" evidence="1">
    <location>
        <begin position="330"/>
        <end position="358"/>
    </location>
</feature>
<feature type="compositionally biased region" description="Low complexity" evidence="1">
    <location>
        <begin position="980"/>
        <end position="1019"/>
    </location>
</feature>
<feature type="compositionally biased region" description="Low complexity" evidence="1">
    <location>
        <begin position="1381"/>
        <end position="1393"/>
    </location>
</feature>
<feature type="compositionally biased region" description="Low complexity" evidence="1">
    <location>
        <begin position="99"/>
        <end position="114"/>
    </location>
</feature>
<feature type="region of interest" description="Disordered" evidence="1">
    <location>
        <begin position="216"/>
        <end position="268"/>
    </location>
</feature>
<evidence type="ECO:0000313" key="3">
    <source>
        <dbReference type="EMBL" id="KAH8359962.1"/>
    </source>
</evidence>
<feature type="domain" description="PEHE" evidence="2">
    <location>
        <begin position="1189"/>
        <end position="1523"/>
    </location>
</feature>
<feature type="region of interest" description="Disordered" evidence="1">
    <location>
        <begin position="950"/>
        <end position="1156"/>
    </location>
</feature>
<organism evidence="3 4">
    <name type="scientific">Drosophila rubida</name>
    <dbReference type="NCBI Taxonomy" id="30044"/>
    <lineage>
        <taxon>Eukaryota</taxon>
        <taxon>Metazoa</taxon>
        <taxon>Ecdysozoa</taxon>
        <taxon>Arthropoda</taxon>
        <taxon>Hexapoda</taxon>
        <taxon>Insecta</taxon>
        <taxon>Pterygota</taxon>
        <taxon>Neoptera</taxon>
        <taxon>Endopterygota</taxon>
        <taxon>Diptera</taxon>
        <taxon>Brachycera</taxon>
        <taxon>Muscomorpha</taxon>
        <taxon>Ephydroidea</taxon>
        <taxon>Drosophilidae</taxon>
        <taxon>Drosophila</taxon>
    </lineage>
</organism>
<feature type="compositionally biased region" description="Low complexity" evidence="1">
    <location>
        <begin position="222"/>
        <end position="261"/>
    </location>
</feature>
<feature type="region of interest" description="Disordered" evidence="1">
    <location>
        <begin position="1"/>
        <end position="158"/>
    </location>
</feature>
<feature type="compositionally biased region" description="Polar residues" evidence="1">
    <location>
        <begin position="17"/>
        <end position="28"/>
    </location>
</feature>
<protein>
    <recommendedName>
        <fullName evidence="2">PEHE domain-containing protein</fullName>
    </recommendedName>
</protein>
<dbReference type="InterPro" id="IPR026180">
    <property type="entry name" value="NSL1"/>
</dbReference>
<dbReference type="EMBL" id="JAJJHW010003409">
    <property type="protein sequence ID" value="KAH8359962.1"/>
    <property type="molecule type" value="Genomic_DNA"/>
</dbReference>
<feature type="compositionally biased region" description="Low complexity" evidence="1">
    <location>
        <begin position="126"/>
        <end position="154"/>
    </location>
</feature>
<evidence type="ECO:0000256" key="1">
    <source>
        <dbReference type="SAM" id="MobiDB-lite"/>
    </source>
</evidence>
<feature type="compositionally biased region" description="Basic and acidic residues" evidence="1">
    <location>
        <begin position="1273"/>
        <end position="1282"/>
    </location>
</feature>
<keyword evidence="4" id="KW-1185">Reference proteome</keyword>
<feature type="compositionally biased region" description="Low complexity" evidence="1">
    <location>
        <begin position="56"/>
        <end position="71"/>
    </location>
</feature>
<accession>A0AAD4JVC0</accession>
<feature type="compositionally biased region" description="Low complexity" evidence="1">
    <location>
        <begin position="1027"/>
        <end position="1040"/>
    </location>
</feature>
<feature type="compositionally biased region" description="Basic and acidic residues" evidence="1">
    <location>
        <begin position="1197"/>
        <end position="1210"/>
    </location>
</feature>
<feature type="compositionally biased region" description="Basic and acidic residues" evidence="1">
    <location>
        <begin position="1144"/>
        <end position="1156"/>
    </location>
</feature>
<dbReference type="GO" id="GO:0035035">
    <property type="term" value="F:histone acetyltransferase binding"/>
    <property type="evidence" value="ECO:0007669"/>
    <property type="project" value="TreeGrafter"/>
</dbReference>
<feature type="compositionally biased region" description="Polar residues" evidence="1">
    <location>
        <begin position="1046"/>
        <end position="1060"/>
    </location>
</feature>
<dbReference type="InterPro" id="IPR029332">
    <property type="entry name" value="PEHE_dom"/>
</dbReference>
<gene>
    <name evidence="3" type="ORF">KR093_009786</name>
</gene>
<feature type="compositionally biased region" description="Low complexity" evidence="1">
    <location>
        <begin position="1451"/>
        <end position="1470"/>
    </location>
</feature>